<dbReference type="InterPro" id="IPR036869">
    <property type="entry name" value="J_dom_sf"/>
</dbReference>
<dbReference type="Gene3D" id="1.10.287.110">
    <property type="entry name" value="DnaJ domain"/>
    <property type="match status" value="1"/>
</dbReference>
<dbReference type="SUPFAM" id="SSF46565">
    <property type="entry name" value="Chaperone J-domain"/>
    <property type="match status" value="1"/>
</dbReference>
<keyword evidence="4" id="KW-1185">Reference proteome</keyword>
<name>A0A1L4A013_9SPHN</name>
<dbReference type="KEGG" id="sphj:BSL82_16620"/>
<dbReference type="PRINTS" id="PR00625">
    <property type="entry name" value="JDOMAIN"/>
</dbReference>
<feature type="domain" description="J" evidence="2">
    <location>
        <begin position="147"/>
        <end position="204"/>
    </location>
</feature>
<reference evidence="4" key="1">
    <citation type="submission" date="2016-11" db="EMBL/GenBank/DDBJ databases">
        <title>Complete Genome Sequence of alachlor-degrading Sphingomonas sp. strain JJ-A5.</title>
        <authorList>
            <person name="Lee H."/>
            <person name="Ka J.-O."/>
        </authorList>
    </citation>
    <scope>NUCLEOTIDE SEQUENCE [LARGE SCALE GENOMIC DNA]</scope>
    <source>
        <strain evidence="4">JJ-A5</strain>
    </source>
</reference>
<dbReference type="PROSITE" id="PS50076">
    <property type="entry name" value="DNAJ_2"/>
    <property type="match status" value="1"/>
</dbReference>
<evidence type="ECO:0000313" key="4">
    <source>
        <dbReference type="Proteomes" id="UP000182063"/>
    </source>
</evidence>
<dbReference type="STRING" id="1921510.BSL82_16620"/>
<dbReference type="InterPro" id="IPR001623">
    <property type="entry name" value="DnaJ_domain"/>
</dbReference>
<proteinExistence type="predicted"/>
<dbReference type="EMBL" id="CP018221">
    <property type="protein sequence ID" value="API61228.1"/>
    <property type="molecule type" value="Genomic_DNA"/>
</dbReference>
<gene>
    <name evidence="3" type="ORF">BSL82_16620</name>
</gene>
<evidence type="ECO:0000313" key="3">
    <source>
        <dbReference type="EMBL" id="API61228.1"/>
    </source>
</evidence>
<dbReference type="RefSeq" id="WP_072598856.1">
    <property type="nucleotide sequence ID" value="NZ_CP018221.1"/>
</dbReference>
<dbReference type="Pfam" id="PF00226">
    <property type="entry name" value="DnaJ"/>
    <property type="match status" value="1"/>
</dbReference>
<protein>
    <submittedName>
        <fullName evidence="3">Molecular chaperone DnaJ</fullName>
    </submittedName>
</protein>
<sequence>MGEGERQGSASARRPGRFHGRVAADGRGCEHPGCEEAGEFRAPRDRAAQGAGPPADRWRWFCLDHVRAFNAGYNYFKGMTPDEIEAAQRPLAGWERETRVFAANGDPEPAWSRFTDPADILSARFARSAVEQPVSRNGQVLSGEDRKALKVLGLDACASLHDIRRAYAERVRRYHPDKNGGDRTHERALQAVISAYTHLRKAPAFS</sequence>
<dbReference type="CDD" id="cd06257">
    <property type="entry name" value="DnaJ"/>
    <property type="match status" value="1"/>
</dbReference>
<feature type="region of interest" description="Disordered" evidence="1">
    <location>
        <begin position="1"/>
        <end position="30"/>
    </location>
</feature>
<organism evidence="3 4">
    <name type="scientific">Tardibacter chloracetimidivorans</name>
    <dbReference type="NCBI Taxonomy" id="1921510"/>
    <lineage>
        <taxon>Bacteria</taxon>
        <taxon>Pseudomonadati</taxon>
        <taxon>Pseudomonadota</taxon>
        <taxon>Alphaproteobacteria</taxon>
        <taxon>Sphingomonadales</taxon>
        <taxon>Sphingomonadaceae</taxon>
        <taxon>Tardibacter</taxon>
    </lineage>
</organism>
<dbReference type="AlphaFoldDB" id="A0A1L4A013"/>
<dbReference type="Proteomes" id="UP000182063">
    <property type="component" value="Chromosome"/>
</dbReference>
<dbReference type="SMART" id="SM00271">
    <property type="entry name" value="DnaJ"/>
    <property type="match status" value="1"/>
</dbReference>
<evidence type="ECO:0000256" key="1">
    <source>
        <dbReference type="SAM" id="MobiDB-lite"/>
    </source>
</evidence>
<accession>A0A1L4A013</accession>
<dbReference type="OrthoDB" id="9786294at2"/>
<evidence type="ECO:0000259" key="2">
    <source>
        <dbReference type="PROSITE" id="PS50076"/>
    </source>
</evidence>